<dbReference type="GeneTree" id="ENSGT00990000210288"/>
<evidence type="ECO:0000256" key="1">
    <source>
        <dbReference type="ARBA" id="ARBA00022443"/>
    </source>
</evidence>
<proteinExistence type="predicted"/>
<dbReference type="Ensembl" id="ENSOTST00005126619.1">
    <property type="protein sequence ID" value="ENSOTSP00005109300.1"/>
    <property type="gene ID" value="ENSOTSG00005062082.1"/>
</dbReference>
<dbReference type="Proteomes" id="UP000694402">
    <property type="component" value="Unassembled WGS sequence"/>
</dbReference>
<keyword evidence="1" id="KW-0728">SH3 domain</keyword>
<evidence type="ECO:0000313" key="4">
    <source>
        <dbReference type="Proteomes" id="UP000694402"/>
    </source>
</evidence>
<feature type="domain" description="SH3" evidence="2">
    <location>
        <begin position="14"/>
        <end position="40"/>
    </location>
</feature>
<sequence>MSRWVPTKKEKYGVAIYNYDVRGDEELSLQIGDTVHILETYEGRNTLTDDTVHILETYEGRNTLTDDTVHILETYEGRNILTDDTVHILKTYEGRNTLMTQSTY</sequence>
<dbReference type="Pfam" id="PF00018">
    <property type="entry name" value="SH3_1"/>
    <property type="match status" value="1"/>
</dbReference>
<evidence type="ECO:0000259" key="2">
    <source>
        <dbReference type="Pfam" id="PF00018"/>
    </source>
</evidence>
<protein>
    <recommendedName>
        <fullName evidence="2">SH3 domain-containing protein</fullName>
    </recommendedName>
</protein>
<evidence type="ECO:0000313" key="3">
    <source>
        <dbReference type="Ensembl" id="ENSOTSP00005109300.1"/>
    </source>
</evidence>
<reference evidence="3" key="3">
    <citation type="submission" date="2025-09" db="UniProtKB">
        <authorList>
            <consortium name="Ensembl"/>
        </authorList>
    </citation>
    <scope>IDENTIFICATION</scope>
</reference>
<reference evidence="3" key="2">
    <citation type="submission" date="2025-08" db="UniProtKB">
        <authorList>
            <consortium name="Ensembl"/>
        </authorList>
    </citation>
    <scope>IDENTIFICATION</scope>
</reference>
<accession>A0AAZ3NY89</accession>
<organism evidence="3 4">
    <name type="scientific">Oncorhynchus tshawytscha</name>
    <name type="common">Chinook salmon</name>
    <name type="synonym">Salmo tshawytscha</name>
    <dbReference type="NCBI Taxonomy" id="74940"/>
    <lineage>
        <taxon>Eukaryota</taxon>
        <taxon>Metazoa</taxon>
        <taxon>Chordata</taxon>
        <taxon>Craniata</taxon>
        <taxon>Vertebrata</taxon>
        <taxon>Euteleostomi</taxon>
        <taxon>Actinopterygii</taxon>
        <taxon>Neopterygii</taxon>
        <taxon>Teleostei</taxon>
        <taxon>Protacanthopterygii</taxon>
        <taxon>Salmoniformes</taxon>
        <taxon>Salmonidae</taxon>
        <taxon>Salmoninae</taxon>
        <taxon>Oncorhynchus</taxon>
    </lineage>
</organism>
<dbReference type="InterPro" id="IPR036028">
    <property type="entry name" value="SH3-like_dom_sf"/>
</dbReference>
<keyword evidence="4" id="KW-1185">Reference proteome</keyword>
<dbReference type="SUPFAM" id="SSF50044">
    <property type="entry name" value="SH3-domain"/>
    <property type="match status" value="1"/>
</dbReference>
<dbReference type="Gene3D" id="2.30.30.40">
    <property type="entry name" value="SH3 Domains"/>
    <property type="match status" value="1"/>
</dbReference>
<dbReference type="AlphaFoldDB" id="A0AAZ3NY89"/>
<reference evidence="4" key="1">
    <citation type="journal article" date="2018" name="PLoS ONE">
        <title>Chinook salmon (Oncorhynchus tshawytscha) genome and transcriptome.</title>
        <authorList>
            <person name="Christensen K.A."/>
            <person name="Leong J.S."/>
            <person name="Sakhrani D."/>
            <person name="Biagi C.A."/>
            <person name="Minkley D.R."/>
            <person name="Withler R.E."/>
            <person name="Rondeau E.B."/>
            <person name="Koop B.F."/>
            <person name="Devlin R.H."/>
        </authorList>
    </citation>
    <scope>NUCLEOTIDE SEQUENCE [LARGE SCALE GENOMIC DNA]</scope>
</reference>
<name>A0AAZ3NY89_ONCTS</name>
<dbReference type="InterPro" id="IPR001452">
    <property type="entry name" value="SH3_domain"/>
</dbReference>